<name>A0A0R2KG68_9LACO</name>
<dbReference type="Pfam" id="PF20040">
    <property type="entry name" value="DUF6442"/>
    <property type="match status" value="1"/>
</dbReference>
<protein>
    <submittedName>
        <fullName evidence="2">Uncharacterized protein</fullName>
    </submittedName>
</protein>
<proteinExistence type="predicted"/>
<dbReference type="EMBL" id="JQBZ01000025">
    <property type="protein sequence ID" value="KRN88403.1"/>
    <property type="molecule type" value="Genomic_DNA"/>
</dbReference>
<keyword evidence="3" id="KW-1185">Reference proteome</keyword>
<evidence type="ECO:0000313" key="2">
    <source>
        <dbReference type="EMBL" id="KRN88403.1"/>
    </source>
</evidence>
<gene>
    <name evidence="2" type="ORF">IV53_GL000367</name>
</gene>
<evidence type="ECO:0000313" key="3">
    <source>
        <dbReference type="Proteomes" id="UP000051500"/>
    </source>
</evidence>
<keyword evidence="1" id="KW-1133">Transmembrane helix</keyword>
<dbReference type="InterPro" id="IPR045620">
    <property type="entry name" value="DUF6442"/>
</dbReference>
<keyword evidence="1" id="KW-0812">Transmembrane</keyword>
<sequence length="107" mass="12246">MDKEEILEKSRQEQIDEGEVNALNTSRNLAFKIAGGLSVLFITFSLFVVKDRYAAHVVMAIFWCSYSTEYLYKYKFYKRKADMVGFISSLILGVGFGILAIVEVLWT</sequence>
<keyword evidence="1" id="KW-0472">Membrane</keyword>
<evidence type="ECO:0000256" key="1">
    <source>
        <dbReference type="SAM" id="Phobius"/>
    </source>
</evidence>
<dbReference type="PATRIC" id="fig|1122146.4.peg.379"/>
<organism evidence="2 3">
    <name type="scientific">Ligilactobacillus ceti DSM 22408</name>
    <dbReference type="NCBI Taxonomy" id="1122146"/>
    <lineage>
        <taxon>Bacteria</taxon>
        <taxon>Bacillati</taxon>
        <taxon>Bacillota</taxon>
        <taxon>Bacilli</taxon>
        <taxon>Lactobacillales</taxon>
        <taxon>Lactobacillaceae</taxon>
        <taxon>Ligilactobacillus</taxon>
    </lineage>
</organism>
<feature type="transmembrane region" description="Helical" evidence="1">
    <location>
        <begin position="29"/>
        <end position="47"/>
    </location>
</feature>
<comment type="caution">
    <text evidence="2">The sequence shown here is derived from an EMBL/GenBank/DDBJ whole genome shotgun (WGS) entry which is preliminary data.</text>
</comment>
<feature type="transmembrane region" description="Helical" evidence="1">
    <location>
        <begin position="53"/>
        <end position="72"/>
    </location>
</feature>
<dbReference type="Proteomes" id="UP000051500">
    <property type="component" value="Unassembled WGS sequence"/>
</dbReference>
<accession>A0A0R2KG68</accession>
<dbReference type="eggNOG" id="ENOG5032TSG">
    <property type="taxonomic scope" value="Bacteria"/>
</dbReference>
<dbReference type="RefSeq" id="WP_051188947.1">
    <property type="nucleotide sequence ID" value="NZ_JQBZ01000025.1"/>
</dbReference>
<feature type="transmembrane region" description="Helical" evidence="1">
    <location>
        <begin position="84"/>
        <end position="106"/>
    </location>
</feature>
<dbReference type="AlphaFoldDB" id="A0A0R2KG68"/>
<reference evidence="2 3" key="1">
    <citation type="journal article" date="2015" name="Genome Announc.">
        <title>Expanding the biotechnology potential of lactobacilli through comparative genomics of 213 strains and associated genera.</title>
        <authorList>
            <person name="Sun Z."/>
            <person name="Harris H.M."/>
            <person name="McCann A."/>
            <person name="Guo C."/>
            <person name="Argimon S."/>
            <person name="Zhang W."/>
            <person name="Yang X."/>
            <person name="Jeffery I.B."/>
            <person name="Cooney J.C."/>
            <person name="Kagawa T.F."/>
            <person name="Liu W."/>
            <person name="Song Y."/>
            <person name="Salvetti E."/>
            <person name="Wrobel A."/>
            <person name="Rasinkangas P."/>
            <person name="Parkhill J."/>
            <person name="Rea M.C."/>
            <person name="O'Sullivan O."/>
            <person name="Ritari J."/>
            <person name="Douillard F.P."/>
            <person name="Paul Ross R."/>
            <person name="Yang R."/>
            <person name="Briner A.E."/>
            <person name="Felis G.E."/>
            <person name="de Vos W.M."/>
            <person name="Barrangou R."/>
            <person name="Klaenhammer T.R."/>
            <person name="Caufield P.W."/>
            <person name="Cui Y."/>
            <person name="Zhang H."/>
            <person name="O'Toole P.W."/>
        </authorList>
    </citation>
    <scope>NUCLEOTIDE SEQUENCE [LARGE SCALE GENOMIC DNA]</scope>
    <source>
        <strain evidence="2 3">DSM 22408</strain>
    </source>
</reference>